<dbReference type="SMART" id="SM00233">
    <property type="entry name" value="PH"/>
    <property type="match status" value="1"/>
</dbReference>
<reference evidence="4" key="1">
    <citation type="submission" date="2021-02" db="EMBL/GenBank/DDBJ databases">
        <authorList>
            <person name="Palmer J.M."/>
        </authorList>
    </citation>
    <scope>NUCLEOTIDE SEQUENCE</scope>
    <source>
        <strain evidence="4">SCRP734</strain>
    </source>
</reference>
<name>A0A8T1VHF3_9STRA</name>
<feature type="compositionally biased region" description="Basic and acidic residues" evidence="1">
    <location>
        <begin position="634"/>
        <end position="654"/>
    </location>
</feature>
<feature type="domain" description="PH" evidence="2">
    <location>
        <begin position="331"/>
        <end position="489"/>
    </location>
</feature>
<dbReference type="GO" id="GO:0004722">
    <property type="term" value="F:protein serine/threonine phosphatase activity"/>
    <property type="evidence" value="ECO:0007669"/>
    <property type="project" value="InterPro"/>
</dbReference>
<feature type="compositionally biased region" description="Pro residues" evidence="1">
    <location>
        <begin position="667"/>
        <end position="676"/>
    </location>
</feature>
<feature type="region of interest" description="Disordered" evidence="1">
    <location>
        <begin position="628"/>
        <end position="715"/>
    </location>
</feature>
<evidence type="ECO:0000313" key="4">
    <source>
        <dbReference type="EMBL" id="KAG7379563.1"/>
    </source>
</evidence>
<dbReference type="AlphaFoldDB" id="A0A8T1VHF3"/>
<dbReference type="OrthoDB" id="10264738at2759"/>
<feature type="region of interest" description="Disordered" evidence="1">
    <location>
        <begin position="227"/>
        <end position="276"/>
    </location>
</feature>
<feature type="domain" description="PPM-type phosphatase" evidence="3">
    <location>
        <begin position="764"/>
        <end position="1073"/>
    </location>
</feature>
<dbReference type="PROSITE" id="PS51746">
    <property type="entry name" value="PPM_2"/>
    <property type="match status" value="1"/>
</dbReference>
<comment type="caution">
    <text evidence="4">The sequence shown here is derived from an EMBL/GenBank/DDBJ whole genome shotgun (WGS) entry which is preliminary data.</text>
</comment>
<keyword evidence="5" id="KW-1185">Reference proteome</keyword>
<evidence type="ECO:0000313" key="5">
    <source>
        <dbReference type="Proteomes" id="UP000694044"/>
    </source>
</evidence>
<dbReference type="InterPro" id="IPR015655">
    <property type="entry name" value="PP2C"/>
</dbReference>
<evidence type="ECO:0000256" key="1">
    <source>
        <dbReference type="SAM" id="MobiDB-lite"/>
    </source>
</evidence>
<feature type="region of interest" description="Disordered" evidence="1">
    <location>
        <begin position="290"/>
        <end position="316"/>
    </location>
</feature>
<dbReference type="Proteomes" id="UP000694044">
    <property type="component" value="Unassembled WGS sequence"/>
</dbReference>
<evidence type="ECO:0008006" key="6">
    <source>
        <dbReference type="Google" id="ProtNLM"/>
    </source>
</evidence>
<feature type="compositionally biased region" description="Low complexity" evidence="1">
    <location>
        <begin position="293"/>
        <end position="302"/>
    </location>
</feature>
<dbReference type="Pfam" id="PF00481">
    <property type="entry name" value="PP2C"/>
    <property type="match status" value="1"/>
</dbReference>
<gene>
    <name evidence="4" type="ORF">PHYPSEUDO_008466</name>
</gene>
<protein>
    <recommendedName>
        <fullName evidence="6">Protein phosphatase 2C</fullName>
    </recommendedName>
</protein>
<evidence type="ECO:0000259" key="3">
    <source>
        <dbReference type="PROSITE" id="PS51746"/>
    </source>
</evidence>
<dbReference type="CDD" id="cd00143">
    <property type="entry name" value="PP2Cc"/>
    <property type="match status" value="1"/>
</dbReference>
<feature type="region of interest" description="Disordered" evidence="1">
    <location>
        <begin position="571"/>
        <end position="599"/>
    </location>
</feature>
<evidence type="ECO:0000259" key="2">
    <source>
        <dbReference type="PROSITE" id="PS50003"/>
    </source>
</evidence>
<dbReference type="Pfam" id="PF00169">
    <property type="entry name" value="PH"/>
    <property type="match status" value="1"/>
</dbReference>
<dbReference type="InterPro" id="IPR001849">
    <property type="entry name" value="PH_domain"/>
</dbReference>
<feature type="compositionally biased region" description="Low complexity" evidence="1">
    <location>
        <begin position="571"/>
        <end position="596"/>
    </location>
</feature>
<dbReference type="PROSITE" id="PS50003">
    <property type="entry name" value="PH_DOMAIN"/>
    <property type="match status" value="1"/>
</dbReference>
<sequence>MGVLSYAVDGDPVRCYLKRGTGVKMSVTGAVPVTVSSLWTLHAARTTEIVVVTPSDFLSPSQQYVERDPRLLHPRARSMCGLSSPVHTYHWERTAQPQYAHLFMGEWTMTSPRDEKGRFDNLRHLPRARAQTPAHTQRLGHRWVVAVVVAALCGPWGATATSSSRDLHFNSTSTRELSFAPFIQGTNKYSTPKTASLRQRGQNLKSNLGSRLKRTMASSLRRLLQRDAPPPASWHPQDDQVHASPASHAHRERAETAPTSQLEAPSSEPGMSIPVPSAARVSGFSRFFDRAGGRSSSSSSSSDGDDAGGAMTSTSYFRPRTMDGYTRYLEAAFMEGYLEKQSSEDPKLWKRRWFVMQESKLFYYKSQGDVKEQKPTDDTCCGVISMENIDSVTTAVRLGENSAEETEEAEAASCTKAPTCRCYLCLTPPRLLVANLHLRPLSLPPVVLLQKDFGVAAFQIRMESRRYVLRAESKDMMHEWLFNFQKSIANIVSALSRTQVMSTLKCTMLVTFFQAEHRPNRLSNSLSRRQSMSRVNRSVSFDCQDYLDQFPVAASVDDLYRGRASGGFFASTSFSDESTGGEGSSSSRTSPRRASSPLAFGGFGPRSPLMFAFDPMDDVPEHYTPPVRRSSIGESKEESIGHDGQLHLGGRWEDGAAESKNTEITTEPPPMIPTSSPPVTTGKYIPRYLRNRSAAEPTSPPPLPVDLSPPPEPAPAPTVRWVPRHQREGFAEMQPIESFSINTRDSFHETFNEDSSSYSTGDDVHGVTSLLGVRSAMEDVCCCIPDLNGQLKDDLPHHQRQSFYALFDGHSGVRAATFSNQRLVPYLSSHEAFMTDAQLAFEECFARIDREFLQKAEEESLDDGTTAAVVLIRGNRLITANIGDSRAVVSIGGQALDIIEEQTPGRADERKRIEKQGGWVNEERELQLSKLHSMDLSDPEIQQRAERVVKWVTIYRVNGELAVSRAIGDIDYKGGALSKYEYWAFPEGHDRVFHGDLVISVPECQEIEITPEFDFLILACDGLWDTIKSKEAVNYVADRLNEGYSAKQASQSLANLAIRSGSSDNVSVIIVLLNTEHVSSSIDAFSRQ</sequence>
<accession>A0A8T1VHF3</accession>
<dbReference type="PANTHER" id="PTHR47992">
    <property type="entry name" value="PROTEIN PHOSPHATASE"/>
    <property type="match status" value="1"/>
</dbReference>
<organism evidence="4 5">
    <name type="scientific">Phytophthora pseudosyringae</name>
    <dbReference type="NCBI Taxonomy" id="221518"/>
    <lineage>
        <taxon>Eukaryota</taxon>
        <taxon>Sar</taxon>
        <taxon>Stramenopiles</taxon>
        <taxon>Oomycota</taxon>
        <taxon>Peronosporomycetes</taxon>
        <taxon>Peronosporales</taxon>
        <taxon>Peronosporaceae</taxon>
        <taxon>Phytophthora</taxon>
    </lineage>
</organism>
<dbReference type="SMART" id="SM00332">
    <property type="entry name" value="PP2Cc"/>
    <property type="match status" value="1"/>
</dbReference>
<dbReference type="EMBL" id="JAGDFM010000342">
    <property type="protein sequence ID" value="KAG7379563.1"/>
    <property type="molecule type" value="Genomic_DNA"/>
</dbReference>
<proteinExistence type="predicted"/>
<dbReference type="InterPro" id="IPR001932">
    <property type="entry name" value="PPM-type_phosphatase-like_dom"/>
</dbReference>
<feature type="compositionally biased region" description="Pro residues" evidence="1">
    <location>
        <begin position="698"/>
        <end position="715"/>
    </location>
</feature>